<dbReference type="GO" id="GO:0005886">
    <property type="term" value="C:plasma membrane"/>
    <property type="evidence" value="ECO:0007669"/>
    <property type="project" value="UniProtKB-SubCell"/>
</dbReference>
<keyword evidence="10" id="KW-0902">Two-component regulatory system</keyword>
<keyword evidence="6" id="KW-0808">Transferase</keyword>
<comment type="subcellular location">
    <subcellularLocation>
        <location evidence="2">Cell membrane</location>
        <topology evidence="2">Multi-pass membrane protein</topology>
    </subcellularLocation>
</comment>
<organism evidence="15 16">
    <name type="scientific">Aquibacillus koreensis</name>
    <dbReference type="NCBI Taxonomy" id="279446"/>
    <lineage>
        <taxon>Bacteria</taxon>
        <taxon>Bacillati</taxon>
        <taxon>Bacillota</taxon>
        <taxon>Bacilli</taxon>
        <taxon>Bacillales</taxon>
        <taxon>Bacillaceae</taxon>
        <taxon>Aquibacillus</taxon>
    </lineage>
</organism>
<feature type="transmembrane region" description="Helical" evidence="12">
    <location>
        <begin position="14"/>
        <end position="33"/>
    </location>
</feature>
<dbReference type="Pfam" id="PF00512">
    <property type="entry name" value="HisKA"/>
    <property type="match status" value="1"/>
</dbReference>
<dbReference type="AlphaFoldDB" id="A0A9X3WKE9"/>
<keyword evidence="7" id="KW-0547">Nucleotide-binding</keyword>
<dbReference type="PRINTS" id="PR00344">
    <property type="entry name" value="BCTRLSENSOR"/>
</dbReference>
<evidence type="ECO:0000259" key="14">
    <source>
        <dbReference type="PROSITE" id="PS50885"/>
    </source>
</evidence>
<evidence type="ECO:0000256" key="10">
    <source>
        <dbReference type="ARBA" id="ARBA00023012"/>
    </source>
</evidence>
<dbReference type="SUPFAM" id="SSF47384">
    <property type="entry name" value="Homodimeric domain of signal transducing histidine kinase"/>
    <property type="match status" value="1"/>
</dbReference>
<keyword evidence="12" id="KW-1133">Transmembrane helix</keyword>
<dbReference type="Pfam" id="PF00672">
    <property type="entry name" value="HAMP"/>
    <property type="match status" value="1"/>
</dbReference>
<evidence type="ECO:0000256" key="5">
    <source>
        <dbReference type="ARBA" id="ARBA00022553"/>
    </source>
</evidence>
<evidence type="ECO:0000256" key="12">
    <source>
        <dbReference type="SAM" id="Phobius"/>
    </source>
</evidence>
<protein>
    <recommendedName>
        <fullName evidence="3">histidine kinase</fullName>
        <ecNumber evidence="3">2.7.13.3</ecNumber>
    </recommendedName>
</protein>
<evidence type="ECO:0000256" key="1">
    <source>
        <dbReference type="ARBA" id="ARBA00000085"/>
    </source>
</evidence>
<dbReference type="SUPFAM" id="SSF55874">
    <property type="entry name" value="ATPase domain of HSP90 chaperone/DNA topoisomerase II/histidine kinase"/>
    <property type="match status" value="1"/>
</dbReference>
<name>A0A9X3WKE9_9BACI</name>
<feature type="domain" description="Histidine kinase" evidence="13">
    <location>
        <begin position="394"/>
        <end position="595"/>
    </location>
</feature>
<feature type="transmembrane region" description="Helical" evidence="12">
    <location>
        <begin position="184"/>
        <end position="205"/>
    </location>
</feature>
<dbReference type="EMBL" id="JAMQJZ010000001">
    <property type="protein sequence ID" value="MDC3418924.1"/>
    <property type="molecule type" value="Genomic_DNA"/>
</dbReference>
<evidence type="ECO:0000256" key="9">
    <source>
        <dbReference type="ARBA" id="ARBA00022840"/>
    </source>
</evidence>
<evidence type="ECO:0000256" key="7">
    <source>
        <dbReference type="ARBA" id="ARBA00022741"/>
    </source>
</evidence>
<dbReference type="PROSITE" id="PS50885">
    <property type="entry name" value="HAMP"/>
    <property type="match status" value="1"/>
</dbReference>
<dbReference type="GO" id="GO:0005524">
    <property type="term" value="F:ATP binding"/>
    <property type="evidence" value="ECO:0007669"/>
    <property type="project" value="UniProtKB-KW"/>
</dbReference>
<dbReference type="PANTHER" id="PTHR43065">
    <property type="entry name" value="SENSOR HISTIDINE KINASE"/>
    <property type="match status" value="1"/>
</dbReference>
<reference evidence="15" key="1">
    <citation type="submission" date="2022-06" db="EMBL/GenBank/DDBJ databases">
        <title>Aquibacillus sp. a new bacterium isolated from soil saline samples.</title>
        <authorList>
            <person name="Galisteo C."/>
            <person name="De La Haba R."/>
            <person name="Sanchez-Porro C."/>
            <person name="Ventosa A."/>
        </authorList>
    </citation>
    <scope>NUCLEOTIDE SEQUENCE</scope>
    <source>
        <strain evidence="15">JCM 12387</strain>
    </source>
</reference>
<evidence type="ECO:0000313" key="16">
    <source>
        <dbReference type="Proteomes" id="UP001145072"/>
    </source>
</evidence>
<dbReference type="PROSITE" id="PS50109">
    <property type="entry name" value="HIS_KIN"/>
    <property type="match status" value="1"/>
</dbReference>
<evidence type="ECO:0000256" key="8">
    <source>
        <dbReference type="ARBA" id="ARBA00022777"/>
    </source>
</evidence>
<dbReference type="PANTHER" id="PTHR43065:SF10">
    <property type="entry name" value="PEROXIDE STRESS-ACTIVATED HISTIDINE KINASE MAK3"/>
    <property type="match status" value="1"/>
</dbReference>
<dbReference type="InterPro" id="IPR003594">
    <property type="entry name" value="HATPase_dom"/>
</dbReference>
<evidence type="ECO:0000259" key="13">
    <source>
        <dbReference type="PROSITE" id="PS50109"/>
    </source>
</evidence>
<sequence length="595" mass="68413">MKYTLQKLSFRNKILTILLFITVLFSIFALILVHSIGKVSDVTSEIKDDNIPEIVWLTYWEKELDIKEYMVTSYMRNDFQNGFMEVYEKNELESNKEMVEKYGEVPESVERFERDINLLDFTILGKVQGMLKFDNIATTKKVIDEEYIPKLQSLREDIIDSKQFEYVLLEENTNRFPQIIEQSLWYLFILLIGAIILSIVTSYRISSSLTKPLDQMVNKVNTIANGHYGLTLKQTKQIELQHLTKSINTMSVSLEESFNKIWTDKLKTEQILNSLPVGIITFEANNEYYVNSSARNLLQLNTPDFDLDQVGTEKENKEFWNILKDGVICHNKKIDYVRNGTVYHFMVSQTKMNNLENVKIGQIFYFIDITELEIITKRMHQSEKLALVGEMAAVSAHEIRNPLSVIYGFISLMNKSLLDEDRNKFHIPLLMKEIERLNAIVEEMLLMAKPSPPDISSVEVSRVIDEILPLINNSSRIRFEVKVDSASVLADAKQMKQVLLNLLRNSVDAIKDEGEISVTSIIKGDRYQLYIKDNGKGIPDYIQAKMFEPFSSSKNNGTGLGLNIVQRIMEAHNGSIELVTTSSEGTEFLIELPLE</sequence>
<dbReference type="SMART" id="SM00304">
    <property type="entry name" value="HAMP"/>
    <property type="match status" value="1"/>
</dbReference>
<dbReference type="CDD" id="cd00082">
    <property type="entry name" value="HisKA"/>
    <property type="match status" value="1"/>
</dbReference>
<keyword evidence="4" id="KW-1003">Cell membrane</keyword>
<dbReference type="Gene3D" id="3.30.565.10">
    <property type="entry name" value="Histidine kinase-like ATPase, C-terminal domain"/>
    <property type="match status" value="1"/>
</dbReference>
<dbReference type="InterPro" id="IPR036890">
    <property type="entry name" value="HATPase_C_sf"/>
</dbReference>
<evidence type="ECO:0000313" key="15">
    <source>
        <dbReference type="EMBL" id="MDC3418924.1"/>
    </source>
</evidence>
<dbReference type="SUPFAM" id="SSF158472">
    <property type="entry name" value="HAMP domain-like"/>
    <property type="match status" value="1"/>
</dbReference>
<feature type="domain" description="HAMP" evidence="14">
    <location>
        <begin position="207"/>
        <end position="259"/>
    </location>
</feature>
<dbReference type="Proteomes" id="UP001145072">
    <property type="component" value="Unassembled WGS sequence"/>
</dbReference>
<dbReference type="InterPro" id="IPR036097">
    <property type="entry name" value="HisK_dim/P_sf"/>
</dbReference>
<dbReference type="CDD" id="cd00075">
    <property type="entry name" value="HATPase"/>
    <property type="match status" value="1"/>
</dbReference>
<keyword evidence="9 15" id="KW-0067">ATP-binding</keyword>
<dbReference type="InterPro" id="IPR005467">
    <property type="entry name" value="His_kinase_dom"/>
</dbReference>
<comment type="catalytic activity">
    <reaction evidence="1">
        <text>ATP + protein L-histidine = ADP + protein N-phospho-L-histidine.</text>
        <dbReference type="EC" id="2.7.13.3"/>
    </reaction>
</comment>
<dbReference type="Pfam" id="PF02518">
    <property type="entry name" value="HATPase_c"/>
    <property type="match status" value="1"/>
</dbReference>
<keyword evidence="11 12" id="KW-0472">Membrane</keyword>
<gene>
    <name evidence="15" type="ORF">NC661_00805</name>
</gene>
<dbReference type="InterPro" id="IPR003661">
    <property type="entry name" value="HisK_dim/P_dom"/>
</dbReference>
<dbReference type="CDD" id="cd06225">
    <property type="entry name" value="HAMP"/>
    <property type="match status" value="1"/>
</dbReference>
<evidence type="ECO:0000256" key="4">
    <source>
        <dbReference type="ARBA" id="ARBA00022475"/>
    </source>
</evidence>
<evidence type="ECO:0000256" key="2">
    <source>
        <dbReference type="ARBA" id="ARBA00004651"/>
    </source>
</evidence>
<evidence type="ECO:0000256" key="6">
    <source>
        <dbReference type="ARBA" id="ARBA00022679"/>
    </source>
</evidence>
<dbReference type="InterPro" id="IPR004358">
    <property type="entry name" value="Sig_transdc_His_kin-like_C"/>
</dbReference>
<evidence type="ECO:0000256" key="11">
    <source>
        <dbReference type="ARBA" id="ARBA00023136"/>
    </source>
</evidence>
<comment type="caution">
    <text evidence="15">The sequence shown here is derived from an EMBL/GenBank/DDBJ whole genome shotgun (WGS) entry which is preliminary data.</text>
</comment>
<keyword evidence="16" id="KW-1185">Reference proteome</keyword>
<proteinExistence type="predicted"/>
<keyword evidence="12" id="KW-0812">Transmembrane</keyword>
<dbReference type="EC" id="2.7.13.3" evidence="3"/>
<keyword evidence="8" id="KW-0418">Kinase</keyword>
<dbReference type="SMART" id="SM00387">
    <property type="entry name" value="HATPase_c"/>
    <property type="match status" value="1"/>
</dbReference>
<dbReference type="InterPro" id="IPR003660">
    <property type="entry name" value="HAMP_dom"/>
</dbReference>
<accession>A0A9X3WKE9</accession>
<dbReference type="RefSeq" id="WP_259871244.1">
    <property type="nucleotide sequence ID" value="NZ_JAMQJZ010000001.1"/>
</dbReference>
<evidence type="ECO:0000256" key="3">
    <source>
        <dbReference type="ARBA" id="ARBA00012438"/>
    </source>
</evidence>
<dbReference type="Gene3D" id="6.10.340.10">
    <property type="match status" value="1"/>
</dbReference>
<dbReference type="GO" id="GO:0000155">
    <property type="term" value="F:phosphorelay sensor kinase activity"/>
    <property type="evidence" value="ECO:0007669"/>
    <property type="project" value="InterPro"/>
</dbReference>
<keyword evidence="5" id="KW-0597">Phosphoprotein</keyword>
<dbReference type="SMART" id="SM00388">
    <property type="entry name" value="HisKA"/>
    <property type="match status" value="1"/>
</dbReference>
<dbReference type="Gene3D" id="1.10.287.130">
    <property type="match status" value="1"/>
</dbReference>